<accession>A0ABW4US03</accession>
<sequence>MKKRNLTQMQLSELSGVRQAAISELYRNARQEINLIMLSKLATAMNIKDISELLQFVDENEGD</sequence>
<dbReference type="SUPFAM" id="SSF47413">
    <property type="entry name" value="lambda repressor-like DNA-binding domains"/>
    <property type="match status" value="1"/>
</dbReference>
<dbReference type="InterPro" id="IPR010982">
    <property type="entry name" value="Lambda_DNA-bd_dom_sf"/>
</dbReference>
<keyword evidence="3" id="KW-1185">Reference proteome</keyword>
<protein>
    <submittedName>
        <fullName evidence="2">Helix-turn-helix domain-containing protein</fullName>
    </submittedName>
</protein>
<evidence type="ECO:0000313" key="3">
    <source>
        <dbReference type="Proteomes" id="UP001597403"/>
    </source>
</evidence>
<evidence type="ECO:0000313" key="2">
    <source>
        <dbReference type="EMBL" id="MFD1989705.1"/>
    </source>
</evidence>
<dbReference type="Pfam" id="PF01381">
    <property type="entry name" value="HTH_3"/>
    <property type="match status" value="1"/>
</dbReference>
<reference evidence="3" key="1">
    <citation type="journal article" date="2019" name="Int. J. Syst. Evol. Microbiol.">
        <title>The Global Catalogue of Microorganisms (GCM) 10K type strain sequencing project: providing services to taxonomists for standard genome sequencing and annotation.</title>
        <authorList>
            <consortium name="The Broad Institute Genomics Platform"/>
            <consortium name="The Broad Institute Genome Sequencing Center for Infectious Disease"/>
            <person name="Wu L."/>
            <person name="Ma J."/>
        </authorList>
    </citation>
    <scope>NUCLEOTIDE SEQUENCE [LARGE SCALE GENOMIC DNA]</scope>
    <source>
        <strain evidence="3">CGMCC 1.15067</strain>
    </source>
</reference>
<proteinExistence type="predicted"/>
<dbReference type="Gene3D" id="1.10.260.40">
    <property type="entry name" value="lambda repressor-like DNA-binding domains"/>
    <property type="match status" value="1"/>
</dbReference>
<dbReference type="EMBL" id="JBHUGF010000010">
    <property type="protein sequence ID" value="MFD1989705.1"/>
    <property type="molecule type" value="Genomic_DNA"/>
</dbReference>
<dbReference type="InterPro" id="IPR001387">
    <property type="entry name" value="Cro/C1-type_HTH"/>
</dbReference>
<organism evidence="2 3">
    <name type="scientific">Paenibacillus nicotianae</name>
    <dbReference type="NCBI Taxonomy" id="1526551"/>
    <lineage>
        <taxon>Bacteria</taxon>
        <taxon>Bacillati</taxon>
        <taxon>Bacillota</taxon>
        <taxon>Bacilli</taxon>
        <taxon>Bacillales</taxon>
        <taxon>Paenibacillaceae</taxon>
        <taxon>Paenibacillus</taxon>
    </lineage>
</organism>
<evidence type="ECO:0000259" key="1">
    <source>
        <dbReference type="PROSITE" id="PS50943"/>
    </source>
</evidence>
<comment type="caution">
    <text evidence="2">The sequence shown here is derived from an EMBL/GenBank/DDBJ whole genome shotgun (WGS) entry which is preliminary data.</text>
</comment>
<feature type="domain" description="HTH cro/C1-type" evidence="1">
    <location>
        <begin position="2"/>
        <end position="53"/>
    </location>
</feature>
<name>A0ABW4US03_9BACL</name>
<dbReference type="CDD" id="cd00093">
    <property type="entry name" value="HTH_XRE"/>
    <property type="match status" value="1"/>
</dbReference>
<gene>
    <name evidence="2" type="ORF">ACFSGI_07040</name>
</gene>
<dbReference type="PROSITE" id="PS50943">
    <property type="entry name" value="HTH_CROC1"/>
    <property type="match status" value="1"/>
</dbReference>
<dbReference type="RefSeq" id="WP_204824937.1">
    <property type="nucleotide sequence ID" value="NZ_JBHUGF010000010.1"/>
</dbReference>
<dbReference type="Proteomes" id="UP001597403">
    <property type="component" value="Unassembled WGS sequence"/>
</dbReference>